<dbReference type="GO" id="GO:0003700">
    <property type="term" value="F:DNA-binding transcription factor activity"/>
    <property type="evidence" value="ECO:0007669"/>
    <property type="project" value="InterPro"/>
</dbReference>
<keyword evidence="3" id="KW-0238">DNA-binding</keyword>
<name>A0A433MR86_9BURK</name>
<evidence type="ECO:0000256" key="2">
    <source>
        <dbReference type="ARBA" id="ARBA00023015"/>
    </source>
</evidence>
<dbReference type="GO" id="GO:0003677">
    <property type="term" value="F:DNA binding"/>
    <property type="evidence" value="ECO:0007669"/>
    <property type="project" value="UniProtKB-KW"/>
</dbReference>
<dbReference type="InterPro" id="IPR009061">
    <property type="entry name" value="DNA-bd_dom_put_sf"/>
</dbReference>
<dbReference type="PANTHER" id="PTHR30204:SF69">
    <property type="entry name" value="MERR-FAMILY TRANSCRIPTIONAL REGULATOR"/>
    <property type="match status" value="1"/>
</dbReference>
<dbReference type="Proteomes" id="UP000281118">
    <property type="component" value="Unassembled WGS sequence"/>
</dbReference>
<protein>
    <submittedName>
        <fullName evidence="6">MerR family transcriptional regulator</fullName>
    </submittedName>
</protein>
<dbReference type="EMBL" id="RXFT01000012">
    <property type="protein sequence ID" value="RUR70314.1"/>
    <property type="molecule type" value="Genomic_DNA"/>
</dbReference>
<sequence length="133" mass="14763">MWITEFARRAGVRQTTVRHYLREGLLSPRTGPAGGSRPYLEFTESDLRLLSAIQAGQALGLSLQEIKLLIGERRSGSGHARMLKALTVQRDKLRGRALELQAMLTFIERKIAWLETGAKGPPPSHPANHAAKR</sequence>
<dbReference type="SMART" id="SM00422">
    <property type="entry name" value="HTH_MERR"/>
    <property type="match status" value="1"/>
</dbReference>
<dbReference type="Gene3D" id="1.10.1660.10">
    <property type="match status" value="1"/>
</dbReference>
<keyword evidence="2" id="KW-0805">Transcription regulation</keyword>
<keyword evidence="1" id="KW-0678">Repressor</keyword>
<dbReference type="InterPro" id="IPR047057">
    <property type="entry name" value="MerR_fam"/>
</dbReference>
<dbReference type="AlphaFoldDB" id="A0A433MR86"/>
<evidence type="ECO:0000256" key="4">
    <source>
        <dbReference type="ARBA" id="ARBA00023163"/>
    </source>
</evidence>
<comment type="caution">
    <text evidence="6">The sequence shown here is derived from an EMBL/GenBank/DDBJ whole genome shotgun (WGS) entry which is preliminary data.</text>
</comment>
<dbReference type="PROSITE" id="PS50937">
    <property type="entry name" value="HTH_MERR_2"/>
    <property type="match status" value="1"/>
</dbReference>
<keyword evidence="4" id="KW-0804">Transcription</keyword>
<dbReference type="SUPFAM" id="SSF46955">
    <property type="entry name" value="Putative DNA-binding domain"/>
    <property type="match status" value="1"/>
</dbReference>
<reference evidence="6 7" key="1">
    <citation type="submission" date="2018-12" db="EMBL/GenBank/DDBJ databases">
        <title>The genome sequences of Variovorax guangxiensis DSM 27352.</title>
        <authorList>
            <person name="Gao J."/>
            <person name="Sun J."/>
        </authorList>
    </citation>
    <scope>NUCLEOTIDE SEQUENCE [LARGE SCALE GENOMIC DNA]</scope>
    <source>
        <strain evidence="6 7">DSM 27352</strain>
    </source>
</reference>
<dbReference type="RefSeq" id="WP_126024422.1">
    <property type="nucleotide sequence ID" value="NZ_RXFT01000012.1"/>
</dbReference>
<gene>
    <name evidence="6" type="ORF">EJP67_24980</name>
</gene>
<feature type="domain" description="HTH merR-type" evidence="5">
    <location>
        <begin position="1"/>
        <end position="72"/>
    </location>
</feature>
<proteinExistence type="predicted"/>
<evidence type="ECO:0000256" key="3">
    <source>
        <dbReference type="ARBA" id="ARBA00023125"/>
    </source>
</evidence>
<evidence type="ECO:0000256" key="1">
    <source>
        <dbReference type="ARBA" id="ARBA00022491"/>
    </source>
</evidence>
<dbReference type="InterPro" id="IPR000551">
    <property type="entry name" value="MerR-type_HTH_dom"/>
</dbReference>
<evidence type="ECO:0000313" key="7">
    <source>
        <dbReference type="Proteomes" id="UP000281118"/>
    </source>
</evidence>
<organism evidence="6 7">
    <name type="scientific">Variovorax guangxiensis</name>
    <dbReference type="NCBI Taxonomy" id="1775474"/>
    <lineage>
        <taxon>Bacteria</taxon>
        <taxon>Pseudomonadati</taxon>
        <taxon>Pseudomonadota</taxon>
        <taxon>Betaproteobacteria</taxon>
        <taxon>Burkholderiales</taxon>
        <taxon>Comamonadaceae</taxon>
        <taxon>Variovorax</taxon>
    </lineage>
</organism>
<accession>A0A433MR86</accession>
<dbReference type="PANTHER" id="PTHR30204">
    <property type="entry name" value="REDOX-CYCLING DRUG-SENSING TRANSCRIPTIONAL ACTIVATOR SOXR"/>
    <property type="match status" value="1"/>
</dbReference>
<evidence type="ECO:0000313" key="6">
    <source>
        <dbReference type="EMBL" id="RUR70314.1"/>
    </source>
</evidence>
<dbReference type="Pfam" id="PF13411">
    <property type="entry name" value="MerR_1"/>
    <property type="match status" value="1"/>
</dbReference>
<dbReference type="OrthoDB" id="9808480at2"/>
<evidence type="ECO:0000259" key="5">
    <source>
        <dbReference type="PROSITE" id="PS50937"/>
    </source>
</evidence>